<evidence type="ECO:0000256" key="2">
    <source>
        <dbReference type="ARBA" id="ARBA00022598"/>
    </source>
</evidence>
<accession>A0A168BSG5</accession>
<dbReference type="Pfam" id="PF02626">
    <property type="entry name" value="CT_A_B"/>
    <property type="match status" value="1"/>
</dbReference>
<dbReference type="InterPro" id="IPR011764">
    <property type="entry name" value="Biotin_carboxylation_dom"/>
</dbReference>
<dbReference type="Pfam" id="PF00364">
    <property type="entry name" value="Biotin_lipoyl"/>
    <property type="match status" value="1"/>
</dbReference>
<dbReference type="Pfam" id="PF02786">
    <property type="entry name" value="CPSase_L_D2"/>
    <property type="match status" value="1"/>
</dbReference>
<dbReference type="PANTHER" id="PTHR18866">
    <property type="entry name" value="CARBOXYLASE:PYRUVATE/ACETYL-COA/PROPIONYL-COA CARBOXYLASE"/>
    <property type="match status" value="1"/>
</dbReference>
<dbReference type="GO" id="GO:0016829">
    <property type="term" value="F:lyase activity"/>
    <property type="evidence" value="ECO:0007669"/>
    <property type="project" value="UniProtKB-KW"/>
</dbReference>
<dbReference type="Gene3D" id="3.30.470.20">
    <property type="entry name" value="ATP-grasp fold, B domain"/>
    <property type="match status" value="1"/>
</dbReference>
<evidence type="ECO:0000259" key="10">
    <source>
        <dbReference type="PROSITE" id="PS50975"/>
    </source>
</evidence>
<gene>
    <name evidence="12" type="ORF">ISF_02464</name>
</gene>
<evidence type="ECO:0000313" key="13">
    <source>
        <dbReference type="Proteomes" id="UP000076744"/>
    </source>
</evidence>
<dbReference type="GO" id="GO:0016787">
    <property type="term" value="F:hydrolase activity"/>
    <property type="evidence" value="ECO:0007669"/>
    <property type="project" value="UniProtKB-KW"/>
</dbReference>
<feature type="domain" description="ATP-grasp" evidence="10">
    <location>
        <begin position="778"/>
        <end position="976"/>
    </location>
</feature>
<keyword evidence="2" id="KW-0436">Ligase</keyword>
<dbReference type="Gene3D" id="2.40.100.10">
    <property type="entry name" value="Cyclophilin-like"/>
    <property type="match status" value="2"/>
</dbReference>
<dbReference type="InterPro" id="IPR014085">
    <property type="entry name" value="Allophanate_hydrolase"/>
</dbReference>
<dbReference type="NCBIfam" id="TIGR02712">
    <property type="entry name" value="urea_carbox"/>
    <property type="match status" value="1"/>
</dbReference>
<dbReference type="GeneID" id="30018756"/>
<dbReference type="InterPro" id="IPR053844">
    <property type="entry name" value="AH_C"/>
</dbReference>
<organism evidence="12 13">
    <name type="scientific">Cordyceps fumosorosea (strain ARSEF 2679)</name>
    <name type="common">Isaria fumosorosea</name>
    <dbReference type="NCBI Taxonomy" id="1081104"/>
    <lineage>
        <taxon>Eukaryota</taxon>
        <taxon>Fungi</taxon>
        <taxon>Dikarya</taxon>
        <taxon>Ascomycota</taxon>
        <taxon>Pezizomycotina</taxon>
        <taxon>Sordariomycetes</taxon>
        <taxon>Hypocreomycetidae</taxon>
        <taxon>Hypocreales</taxon>
        <taxon>Cordycipitaceae</taxon>
        <taxon>Cordyceps</taxon>
    </lineage>
</organism>
<reference evidence="12 13" key="1">
    <citation type="journal article" date="2016" name="Genome Biol. Evol.">
        <title>Divergent and convergent evolution of fungal pathogenicity.</title>
        <authorList>
            <person name="Shang Y."/>
            <person name="Xiao G."/>
            <person name="Zheng P."/>
            <person name="Cen K."/>
            <person name="Zhan S."/>
            <person name="Wang C."/>
        </authorList>
    </citation>
    <scope>NUCLEOTIDE SEQUENCE [LARGE SCALE GENOMIC DNA]</scope>
    <source>
        <strain evidence="12 13">ARSEF 2679</strain>
    </source>
</reference>
<dbReference type="Pfam" id="PF02682">
    <property type="entry name" value="CT_C_D"/>
    <property type="match status" value="1"/>
</dbReference>
<name>A0A168BSG5_CORFA</name>
<evidence type="ECO:0000256" key="8">
    <source>
        <dbReference type="SAM" id="MobiDB-lite"/>
    </source>
</evidence>
<dbReference type="EMBL" id="AZHB01000004">
    <property type="protein sequence ID" value="OAA70490.1"/>
    <property type="molecule type" value="Genomic_DNA"/>
</dbReference>
<dbReference type="InterPro" id="IPR050856">
    <property type="entry name" value="Biotin_carboxylase_complex"/>
</dbReference>
<dbReference type="InterPro" id="IPR005481">
    <property type="entry name" value="BC-like_N"/>
</dbReference>
<dbReference type="Gene3D" id="3.90.1300.10">
    <property type="entry name" value="Amidase signature (AS) domain"/>
    <property type="match status" value="1"/>
</dbReference>
<dbReference type="InterPro" id="IPR029000">
    <property type="entry name" value="Cyclophilin-like_dom_sf"/>
</dbReference>
<dbReference type="SUPFAM" id="SSF75304">
    <property type="entry name" value="Amidase signature (AS) enzymes"/>
    <property type="match status" value="1"/>
</dbReference>
<dbReference type="RefSeq" id="XP_018706777.1">
    <property type="nucleotide sequence ID" value="XM_018846070.1"/>
</dbReference>
<dbReference type="InterPro" id="IPR023631">
    <property type="entry name" value="Amidase_dom"/>
</dbReference>
<dbReference type="GO" id="GO:0005524">
    <property type="term" value="F:ATP binding"/>
    <property type="evidence" value="ECO:0007669"/>
    <property type="project" value="UniProtKB-UniRule"/>
</dbReference>
<dbReference type="SUPFAM" id="SSF50891">
    <property type="entry name" value="Cyclophilin-like"/>
    <property type="match status" value="2"/>
</dbReference>
<dbReference type="SUPFAM" id="SSF51230">
    <property type="entry name" value="Single hybrid motif"/>
    <property type="match status" value="1"/>
</dbReference>
<dbReference type="Gene3D" id="2.40.50.100">
    <property type="match status" value="1"/>
</dbReference>
<feature type="domain" description="Biotin carboxylation" evidence="11">
    <location>
        <begin position="659"/>
        <end position="1115"/>
    </location>
</feature>
<dbReference type="InterPro" id="IPR014084">
    <property type="entry name" value="Urea_COase"/>
</dbReference>
<dbReference type="SUPFAM" id="SSF52440">
    <property type="entry name" value="PreATP-grasp domain"/>
    <property type="match status" value="1"/>
</dbReference>
<comment type="caution">
    <text evidence="12">The sequence shown here is derived from an EMBL/GenBank/DDBJ whole genome shotgun (WGS) entry which is preliminary data.</text>
</comment>
<dbReference type="InterPro" id="IPR016185">
    <property type="entry name" value="PreATP-grasp_dom_sf"/>
</dbReference>
<dbReference type="Proteomes" id="UP000076744">
    <property type="component" value="Unassembled WGS sequence"/>
</dbReference>
<dbReference type="InterPro" id="IPR011761">
    <property type="entry name" value="ATP-grasp"/>
</dbReference>
<evidence type="ECO:0000256" key="3">
    <source>
        <dbReference type="ARBA" id="ARBA00022741"/>
    </source>
</evidence>
<dbReference type="STRING" id="1081104.A0A168BSG5"/>
<keyword evidence="6" id="KW-0092">Biotin</keyword>
<dbReference type="InterPro" id="IPR011054">
    <property type="entry name" value="Rudment_hybrid_motif"/>
</dbReference>
<dbReference type="InterPro" id="IPR005479">
    <property type="entry name" value="CPAse_ATP-bd"/>
</dbReference>
<dbReference type="InterPro" id="IPR003778">
    <property type="entry name" value="CT_A_B"/>
</dbReference>
<evidence type="ECO:0000313" key="12">
    <source>
        <dbReference type="EMBL" id="OAA70490.1"/>
    </source>
</evidence>
<dbReference type="PROSITE" id="PS50979">
    <property type="entry name" value="BC"/>
    <property type="match status" value="1"/>
</dbReference>
<evidence type="ECO:0000256" key="7">
    <source>
        <dbReference type="PROSITE-ProRule" id="PRU00409"/>
    </source>
</evidence>
<dbReference type="SUPFAM" id="SSF56059">
    <property type="entry name" value="Glutathione synthetase ATP-binding domain-like"/>
    <property type="match status" value="1"/>
</dbReference>
<dbReference type="InterPro" id="IPR011053">
    <property type="entry name" value="Single_hybrid_motif"/>
</dbReference>
<protein>
    <submittedName>
        <fullName evidence="12">Urea amidolyase</fullName>
    </submittedName>
</protein>
<dbReference type="SMART" id="SM00878">
    <property type="entry name" value="Biotin_carb_C"/>
    <property type="match status" value="1"/>
</dbReference>
<dbReference type="PANTHER" id="PTHR18866:SF128">
    <property type="entry name" value="UREA AMIDOLYASE"/>
    <property type="match status" value="1"/>
</dbReference>
<dbReference type="Gene3D" id="3.30.1360.40">
    <property type="match status" value="1"/>
</dbReference>
<dbReference type="SMART" id="SM00797">
    <property type="entry name" value="AHS2"/>
    <property type="match status" value="1"/>
</dbReference>
<dbReference type="OrthoDB" id="167809at2759"/>
<comment type="cofactor">
    <cofactor evidence="1">
        <name>biotin</name>
        <dbReference type="ChEBI" id="CHEBI:57586"/>
    </cofactor>
</comment>
<dbReference type="InterPro" id="IPR000089">
    <property type="entry name" value="Biotin_lipoyl"/>
</dbReference>
<dbReference type="InterPro" id="IPR036928">
    <property type="entry name" value="AS_sf"/>
</dbReference>
<dbReference type="FunFam" id="3.40.50.20:FF:000010">
    <property type="entry name" value="Propionyl-CoA carboxylase subunit alpha"/>
    <property type="match status" value="1"/>
</dbReference>
<dbReference type="InterPro" id="IPR003833">
    <property type="entry name" value="CT_C_D"/>
</dbReference>
<dbReference type="PROSITE" id="PS50968">
    <property type="entry name" value="BIOTINYL_LIPOYL"/>
    <property type="match status" value="1"/>
</dbReference>
<proteinExistence type="predicted"/>
<evidence type="ECO:0000259" key="9">
    <source>
        <dbReference type="PROSITE" id="PS50968"/>
    </source>
</evidence>
<dbReference type="PROSITE" id="PS00866">
    <property type="entry name" value="CPSASE_1"/>
    <property type="match status" value="1"/>
</dbReference>
<keyword evidence="3 7" id="KW-0547">Nucleotide-binding</keyword>
<dbReference type="NCBIfam" id="NF006043">
    <property type="entry name" value="PRK08186.1"/>
    <property type="match status" value="1"/>
</dbReference>
<dbReference type="Pfam" id="PF00289">
    <property type="entry name" value="Biotin_carb_N"/>
    <property type="match status" value="1"/>
</dbReference>
<dbReference type="PROSITE" id="PS00867">
    <property type="entry name" value="CPSASE_2"/>
    <property type="match status" value="1"/>
</dbReference>
<evidence type="ECO:0000256" key="6">
    <source>
        <dbReference type="ARBA" id="ARBA00023267"/>
    </source>
</evidence>
<dbReference type="GO" id="GO:0046872">
    <property type="term" value="F:metal ion binding"/>
    <property type="evidence" value="ECO:0007669"/>
    <property type="project" value="InterPro"/>
</dbReference>
<keyword evidence="5 7" id="KW-0067">ATP-binding</keyword>
<dbReference type="Gene3D" id="3.10.490.10">
    <property type="entry name" value="Gamma-glutamyl cyclotransferase-like"/>
    <property type="match status" value="1"/>
</dbReference>
<dbReference type="NCBIfam" id="TIGR02713">
    <property type="entry name" value="allophanate_hyd"/>
    <property type="match status" value="1"/>
</dbReference>
<evidence type="ECO:0000256" key="1">
    <source>
        <dbReference type="ARBA" id="ARBA00001953"/>
    </source>
</evidence>
<sequence>MINQVVTIEDWRTAQAGTGGLARLQSLAEDERRLNSCAWIAVATEDQIFTQWNELQALNRTDLPLWGVPFAVKDNIDVAGFPTTAACPAFSRSPAERDAQVVAHLKAAGAIVIGKTNLDQFATGLVGTRSPYGAVPNTFDPSRVSGGSSSGSGTVVGRGVVPFALGTDTAGSGRVPAGFNNVLGLKPTPGALSTTGVVPACRTLDCVSIFALTVADASLVLSVAEGLDLDDAYSKKRPEKAATVPRQRPTVAICSNPPWFGDDKQQDAYSTALDGMRAQDWQLTPTDFGLLFALARLLYEGPWVAERYQAIRDFIESAEPEMMDPTVRSIILKARNFSAADTFAAEYKRQELVRAIETAFESYDFLLVPTTPTFPTHADIARDPVGANSNLGTYTNFVNFLGWSALSIPAGFRTDGLPFGLTLIAKPWQEFALLQWATQFLSRAPRLLGATKVEFQEPRQLATGSQADGTAQPPNLVSIAVVGAHLSGLPLNKDLTTRQGILKVTTRTSANYRFFALPPQNGIRKPGLKRVSLEEQGEKIEAEVWALPSENLASFIATIPHPLGIGSVELEDGSWSLGFICEPVGLADAQDITSYGGWRCFLADQSGLTTKNDVVELDQHTHSLYTTDETYTTSGSGTPDDCQSTDGSDTTISSRVHKPIGKVLIANRGEIALRIIKTLRRMKIATVSVYSDADIKAPHVKEADEALALGGGAVSNTYLNGSKIVECALSVGADAVIPGYGFLSENAEFAHAVEHAGLVWIGPTPEQMRTLGLKHEARDVALRAGVPVVPGSGRILSSVEDAVASAEELGYPIMLKSTAGGGGIGIKRCDNVDMIKEGFESVRQLSEKNFGNSGIFLERFVCRARHIEVQVIGDGAGNVVTIGERDCSLQRRHQKLLEESPAFNLPDDVRARLLAAAHDLAAAVKYRNVGTVEFIYDSDTHDFYFLEVNTRLQVEHPVTESVSGLDLVECMIQVASGEGLTDLFSKSQHLFSKSQSFAHPISGASVEARIYAESPLQHFRPSTGTILDLQFPSNARVDTWVSKGTEITSLYDPMIAKVIVNGRDRAEAVQKLANALTETRIVGVETNIDYLHHLLTREWFISGQYATNTLETVDYTCSAVEVVEAGPSSTIQDYPGRLGLWHAGIPPSGPIDDYSARLANYAVGNTEEAPVLEATFDGPTMLFHADTVVAVTGATGQIQINDKMAAMNEPLRVSKNDVLKVGRAVTGYRFYIAVLGGFHVPSVLGSRSTFELGKFGGHNGRKLQKGDIIRLGQFIDSQATAKSISPALIPSGTSPLWNIGVVPGPHGSPDYFTPDGVSTLFNDTWSVHHNINRLGIRLSGPLPKWARENGGEAGLHPSNIHDAPYSIGSVSFTGDEAIILACDGPSLGGFVVFCVVASSELWKLGQLKPGDRVKFEPMSAAQAASLATQTEQKLVESTNGIEIRKTNGENAINSMSSAHGTDVVTNGIDLTASPVFGSFRRGETTVSVRQAGDHCMLLEFGEVDGFDLAQSFTIWGFVEQHNKVPILGVEQLSPGVRTLHVDYEKGVSPKTIFDRLESHLFEVPRQLLSRKFRLPLAVDDLLCQEAVQRYAATIRSDAPLLPSNIKFLEQLNELEEGSVERLMYEAEFLVLGLGDVFLGSPCAVPMDPRHRLYGTKYNPSRSTTPRGAVGIGGQYMCIYGGTSPGGYQLVGRTIDVWDNTALQHTAEKLPRPNESLDELCKFRMFDRISFYPVPESQLDQLDAETMVFMEEDVLSLDEYQAWLLENESSIDKTSASRKAAFQNTRFLEQLLQPPPKAGATPADDSASRTAVVDGVLVVAEMHGRCFRVGVKEGDEVKAGDAVIWIESNKMEIAIASPATGTVALVEKTEGNMVEPGDVLVVIS</sequence>
<dbReference type="SMART" id="SM00796">
    <property type="entry name" value="AHS1"/>
    <property type="match status" value="1"/>
</dbReference>
<keyword evidence="4" id="KW-0378">Hydrolase</keyword>
<evidence type="ECO:0000256" key="5">
    <source>
        <dbReference type="ARBA" id="ARBA00022840"/>
    </source>
</evidence>
<dbReference type="Pfam" id="PF21986">
    <property type="entry name" value="AH_C"/>
    <property type="match status" value="1"/>
</dbReference>
<feature type="region of interest" description="Disordered" evidence="8">
    <location>
        <begin position="630"/>
        <end position="652"/>
    </location>
</feature>
<dbReference type="InterPro" id="IPR005482">
    <property type="entry name" value="Biotin_COase_C"/>
</dbReference>
<dbReference type="Pfam" id="PF01425">
    <property type="entry name" value="Amidase"/>
    <property type="match status" value="1"/>
</dbReference>
<dbReference type="SUPFAM" id="SSF160467">
    <property type="entry name" value="PH0987 N-terminal domain-like"/>
    <property type="match status" value="1"/>
</dbReference>
<dbReference type="Gene3D" id="1.20.58.1700">
    <property type="match status" value="1"/>
</dbReference>
<dbReference type="CDD" id="cd06850">
    <property type="entry name" value="biotinyl_domain"/>
    <property type="match status" value="1"/>
</dbReference>
<evidence type="ECO:0000259" key="11">
    <source>
        <dbReference type="PROSITE" id="PS50979"/>
    </source>
</evidence>
<dbReference type="NCBIfam" id="TIGR00724">
    <property type="entry name" value="urea_amlyse_rel"/>
    <property type="match status" value="1"/>
</dbReference>
<dbReference type="Pfam" id="PF02785">
    <property type="entry name" value="Biotin_carb_C"/>
    <property type="match status" value="1"/>
</dbReference>
<feature type="domain" description="Lipoyl-binding" evidence="9">
    <location>
        <begin position="1799"/>
        <end position="1883"/>
    </location>
</feature>
<keyword evidence="13" id="KW-1185">Reference proteome</keyword>
<dbReference type="SUPFAM" id="SSF51246">
    <property type="entry name" value="Rudiment single hybrid motif"/>
    <property type="match status" value="1"/>
</dbReference>
<keyword evidence="12" id="KW-0456">Lyase</keyword>
<evidence type="ECO:0000256" key="4">
    <source>
        <dbReference type="ARBA" id="ARBA00022801"/>
    </source>
</evidence>
<dbReference type="GO" id="GO:0004847">
    <property type="term" value="F:urea carboxylase activity"/>
    <property type="evidence" value="ECO:0007669"/>
    <property type="project" value="TreeGrafter"/>
</dbReference>
<dbReference type="PROSITE" id="PS50975">
    <property type="entry name" value="ATP_GRASP"/>
    <property type="match status" value="1"/>
</dbReference>